<gene>
    <name evidence="3" type="ORF">LPJ53_004467</name>
</gene>
<feature type="signal peptide" evidence="2">
    <location>
        <begin position="1"/>
        <end position="22"/>
    </location>
</feature>
<dbReference type="EMBL" id="JANBOJ010000210">
    <property type="protein sequence ID" value="KAJ1720968.1"/>
    <property type="molecule type" value="Genomic_DNA"/>
</dbReference>
<organism evidence="3 4">
    <name type="scientific">Coemansia erecta</name>
    <dbReference type="NCBI Taxonomy" id="147472"/>
    <lineage>
        <taxon>Eukaryota</taxon>
        <taxon>Fungi</taxon>
        <taxon>Fungi incertae sedis</taxon>
        <taxon>Zoopagomycota</taxon>
        <taxon>Kickxellomycotina</taxon>
        <taxon>Kickxellomycetes</taxon>
        <taxon>Kickxellales</taxon>
        <taxon>Kickxellaceae</taxon>
        <taxon>Coemansia</taxon>
    </lineage>
</organism>
<evidence type="ECO:0000256" key="2">
    <source>
        <dbReference type="SAM" id="SignalP"/>
    </source>
</evidence>
<dbReference type="Proteomes" id="UP001149813">
    <property type="component" value="Unassembled WGS sequence"/>
</dbReference>
<feature type="chain" id="PRO_5040976003" evidence="2">
    <location>
        <begin position="23"/>
        <end position="146"/>
    </location>
</feature>
<keyword evidence="2" id="KW-0732">Signal</keyword>
<feature type="region of interest" description="Disordered" evidence="1">
    <location>
        <begin position="29"/>
        <end position="51"/>
    </location>
</feature>
<sequence>MKFTTFSTFTIVASLLVLHGAAAPVDIKPTELGNDDLGTEEHSSEFGSLEEDANNDDVNIVTVNVGFFSYINSALHELMKDKSMDSSEILEFVNDWNSELDKDIVYAESDDMSSSAEDIDSIDESAEDFVSFEDKGIDEIDESIAG</sequence>
<evidence type="ECO:0000313" key="3">
    <source>
        <dbReference type="EMBL" id="KAJ1720968.1"/>
    </source>
</evidence>
<protein>
    <submittedName>
        <fullName evidence="3">Uncharacterized protein</fullName>
    </submittedName>
</protein>
<keyword evidence="4" id="KW-1185">Reference proteome</keyword>
<dbReference type="AlphaFoldDB" id="A0A9W7XYY2"/>
<comment type="caution">
    <text evidence="3">The sequence shown here is derived from an EMBL/GenBank/DDBJ whole genome shotgun (WGS) entry which is preliminary data.</text>
</comment>
<reference evidence="3" key="1">
    <citation type="submission" date="2022-07" db="EMBL/GenBank/DDBJ databases">
        <title>Phylogenomic reconstructions and comparative analyses of Kickxellomycotina fungi.</title>
        <authorList>
            <person name="Reynolds N.K."/>
            <person name="Stajich J.E."/>
            <person name="Barry K."/>
            <person name="Grigoriev I.V."/>
            <person name="Crous P."/>
            <person name="Smith M.E."/>
        </authorList>
    </citation>
    <scope>NUCLEOTIDE SEQUENCE</scope>
    <source>
        <strain evidence="3">NBRC 32514</strain>
    </source>
</reference>
<name>A0A9W7XYY2_9FUNG</name>
<accession>A0A9W7XYY2</accession>
<proteinExistence type="predicted"/>
<evidence type="ECO:0000313" key="4">
    <source>
        <dbReference type="Proteomes" id="UP001149813"/>
    </source>
</evidence>
<dbReference type="OrthoDB" id="5593524at2759"/>
<evidence type="ECO:0000256" key="1">
    <source>
        <dbReference type="SAM" id="MobiDB-lite"/>
    </source>
</evidence>